<gene>
    <name evidence="11" type="ORF">TMSB3V08_LOCUS5472</name>
</gene>
<feature type="compositionally biased region" description="Polar residues" evidence="7">
    <location>
        <begin position="419"/>
        <end position="431"/>
    </location>
</feature>
<dbReference type="SMART" id="SM00192">
    <property type="entry name" value="LDLa"/>
    <property type="match status" value="2"/>
</dbReference>
<evidence type="ECO:0008006" key="12">
    <source>
        <dbReference type="Google" id="ProtNLM"/>
    </source>
</evidence>
<dbReference type="SUPFAM" id="SSF63501">
    <property type="entry name" value="Frizzled cysteine-rich domain"/>
    <property type="match status" value="1"/>
</dbReference>
<feature type="disulfide bond" evidence="4">
    <location>
        <begin position="958"/>
        <end position="973"/>
    </location>
</feature>
<feature type="compositionally biased region" description="Polar residues" evidence="7">
    <location>
        <begin position="503"/>
        <end position="520"/>
    </location>
</feature>
<dbReference type="PANTHER" id="PTHR24252:SF7">
    <property type="entry name" value="HYALIN"/>
    <property type="match status" value="1"/>
</dbReference>
<dbReference type="InterPro" id="IPR002172">
    <property type="entry name" value="LDrepeatLR_classA_rpt"/>
</dbReference>
<dbReference type="InterPro" id="IPR036790">
    <property type="entry name" value="Frizzled_dom_sf"/>
</dbReference>
<dbReference type="PANTHER" id="PTHR24252">
    <property type="entry name" value="ACROSIN-RELATED"/>
    <property type="match status" value="1"/>
</dbReference>
<feature type="compositionally biased region" description="Pro residues" evidence="7">
    <location>
        <begin position="124"/>
        <end position="136"/>
    </location>
</feature>
<dbReference type="EMBL" id="OB793822">
    <property type="protein sequence ID" value="CAD7428678.1"/>
    <property type="molecule type" value="Genomic_DNA"/>
</dbReference>
<evidence type="ECO:0000256" key="7">
    <source>
        <dbReference type="SAM" id="MobiDB-lite"/>
    </source>
</evidence>
<feature type="domain" description="Peptidase S1" evidence="9">
    <location>
        <begin position="1134"/>
        <end position="1421"/>
    </location>
</feature>
<protein>
    <recommendedName>
        <fullName evidence="12">Atrial natriuretic peptide-converting enzyme</fullName>
    </recommendedName>
</protein>
<organism evidence="11">
    <name type="scientific">Timema monikensis</name>
    <dbReference type="NCBI Taxonomy" id="170555"/>
    <lineage>
        <taxon>Eukaryota</taxon>
        <taxon>Metazoa</taxon>
        <taxon>Ecdysozoa</taxon>
        <taxon>Arthropoda</taxon>
        <taxon>Hexapoda</taxon>
        <taxon>Insecta</taxon>
        <taxon>Pterygota</taxon>
        <taxon>Neoptera</taxon>
        <taxon>Polyneoptera</taxon>
        <taxon>Phasmatodea</taxon>
        <taxon>Timematodea</taxon>
        <taxon>Timematoidea</taxon>
        <taxon>Timematidae</taxon>
        <taxon>Timema</taxon>
    </lineage>
</organism>
<comment type="subcellular location">
    <subcellularLocation>
        <location evidence="1">Cell membrane</location>
        <topology evidence="1">Single-pass membrane protein</topology>
    </subcellularLocation>
</comment>
<dbReference type="InterPro" id="IPR009003">
    <property type="entry name" value="Peptidase_S1_PA"/>
</dbReference>
<dbReference type="PROSITE" id="PS50068">
    <property type="entry name" value="LDLRA_2"/>
    <property type="match status" value="2"/>
</dbReference>
<evidence type="ECO:0000256" key="1">
    <source>
        <dbReference type="ARBA" id="ARBA00004162"/>
    </source>
</evidence>
<dbReference type="GO" id="GO:0005886">
    <property type="term" value="C:plasma membrane"/>
    <property type="evidence" value="ECO:0007669"/>
    <property type="project" value="UniProtKB-SubCell"/>
</dbReference>
<feature type="compositionally biased region" description="Low complexity" evidence="7">
    <location>
        <begin position="210"/>
        <end position="223"/>
    </location>
</feature>
<feature type="region of interest" description="Disordered" evidence="7">
    <location>
        <begin position="105"/>
        <end position="142"/>
    </location>
</feature>
<sequence>MSLKGVSNRDGVCLVPHRRQSINLLESGQSNGFNHDRTPPSPRSCRIGSPALTGANENTRLEFIGKENMHHPMNMTTRLLPTNQIPRRHSTHSYPSEHLVQMVPSQAPPLPLRPPAVPERSRIGPPPPPPPPPPPISNTQYNSSNIYKNLVQPIHHQQLPHIPPHPKNNHVSFLSKVKKTKIPSPPLTQPTYLQLQKTTQHILNNYAPQQHLQQQEQLPKQKQNYQTGTQHVVDHQKQQQIKHLNHHQQKQFNSSHDTNKYGPEQITQYVRHSPFSHQHQHQQQQQQSSVLRHTSPLPVQQSQPIQQIPTPQSHQKQQSYNLTRVQQCFEQQLQQKLQQSSQKLRTQHSFNQQDMIHNQSLRYQPNFDNSNYSRIENIGDNSSSYDDTRTQDSLEQISQYVVSRFQQPQRKIADAVPERTQSSLESSPKQSNRVHKTLEQLAAEIHPSRLTNTQEISSSSQPVRLRRQSLDQVSSLQSLAIQKSNRESTLKTDLSKFPKQYPISRSQHFTNQEPSHSRIQSSHDQEISASQNQLNLYEQAFQAQLDQIKHNREIISQTEPLIFQQPRTQQSCDKALNSLVQSNMDHDSIQNYTPKIEQSMSRPQNQVEQSNSAGNMSQQNSNGNNIISVRQDSNVSSDSFSQNSSPSYTIKTMETPLLPQSSLGSKNSSGQHHKSSTKPVSSLHTDSQKTLGNTERGDGSVNNALTKSISTPASLQTIVRFHHGSNMSLHHRIIRDMRRPSAHYVTRGRLRFRFAQVLLNAIALLAIAGGLAAYFRAYPSTVRYINKTLTSTNVAVASNEDTNPAPGICLPVIVSFCHYHKVPYNYTMFPNYIGHFTQIDAQQELEMYDAVVDVRCYELAALFLCSVFVPKCGPTGQLVRPCRNLCFETKRRCGFFLEVFGLTLPEYLDCGLFPESPEPDVCVGHQEVIEAEVRAQQPVCTKGFACDIRRCIPSDWRCDGHVDCEDQSDELNCEHCDEGMIHCGSNKCMAQSHMCDGLIDCPWGQDERNCLRLSERMGDVGLGELQIFHPDLQNWQPACVTHWDPIASPATICNTLGYSIVNSSALSMRSGNFSMASSDLSPHLRKFHHLKQSSLLMELRSCPGGNYPNVELTCTQYVCGKMRRLTPLRSSTRIVGGVESAPGDWPFLAALLGGPEEVFYCAGVLISDQWVLTASHCVGNFSQSDSSGWTIQLGITRRHAHSYFGQKMKVRRVVPHPMYNLGVAHDNDVALFQLKSRVTFHEHLLPVCLPAPNKELQPGTVCTVIGWGKKEDKDISEYEPAVNEVQVPILRREMCNQWLEEKDLKDLNVTEGMICAGFPEGGKDACQLPQTSFQGPIIFSNGTIFTGELLLVPLLTGVPPSVLNAALGDSGGPLLCQDTDSNDRWFVGGIVSWGIKCAHPRLPGVYAYVPRYVPWITQQMALYSD</sequence>
<dbReference type="PROSITE" id="PS50038">
    <property type="entry name" value="FZ"/>
    <property type="match status" value="1"/>
</dbReference>
<accession>A0A7R9E758</accession>
<feature type="disulfide bond" evidence="4">
    <location>
        <begin position="983"/>
        <end position="1001"/>
    </location>
</feature>
<evidence type="ECO:0000313" key="11">
    <source>
        <dbReference type="EMBL" id="CAD7428678.1"/>
    </source>
</evidence>
<reference evidence="11" key="1">
    <citation type="submission" date="2020-11" db="EMBL/GenBank/DDBJ databases">
        <authorList>
            <person name="Tran Van P."/>
        </authorList>
    </citation>
    <scope>NUCLEOTIDE SEQUENCE</scope>
</reference>
<feature type="compositionally biased region" description="Low complexity" evidence="7">
    <location>
        <begin position="297"/>
        <end position="315"/>
    </location>
</feature>
<dbReference type="CDD" id="cd00190">
    <property type="entry name" value="Tryp_SPc"/>
    <property type="match status" value="1"/>
</dbReference>
<feature type="disulfide bond" evidence="4">
    <location>
        <begin position="946"/>
        <end position="964"/>
    </location>
</feature>
<evidence type="ECO:0000256" key="4">
    <source>
        <dbReference type="PROSITE-ProRule" id="PRU00124"/>
    </source>
</evidence>
<dbReference type="SUPFAM" id="SSF50494">
    <property type="entry name" value="Trypsin-like serine proteases"/>
    <property type="match status" value="1"/>
</dbReference>
<feature type="compositionally biased region" description="Low complexity" evidence="7">
    <location>
        <begin position="609"/>
        <end position="626"/>
    </location>
</feature>
<evidence type="ECO:0000259" key="10">
    <source>
        <dbReference type="PROSITE" id="PS50287"/>
    </source>
</evidence>
<feature type="compositionally biased region" description="Polar residues" evidence="7">
    <location>
        <begin position="449"/>
        <end position="462"/>
    </location>
</feature>
<dbReference type="CDD" id="cd00112">
    <property type="entry name" value="LDLa"/>
    <property type="match status" value="2"/>
</dbReference>
<dbReference type="InterPro" id="IPR043504">
    <property type="entry name" value="Peptidase_S1_PA_chymotrypsin"/>
</dbReference>
<dbReference type="Gene3D" id="2.40.10.10">
    <property type="entry name" value="Trypsin-like serine proteases"/>
    <property type="match status" value="1"/>
</dbReference>
<evidence type="ECO:0000256" key="2">
    <source>
        <dbReference type="ARBA" id="ARBA00023157"/>
    </source>
</evidence>
<feature type="region of interest" description="Disordered" evidence="7">
    <location>
        <begin position="408"/>
        <end position="469"/>
    </location>
</feature>
<dbReference type="SUPFAM" id="SSF57424">
    <property type="entry name" value="LDL receptor-like module"/>
    <property type="match status" value="2"/>
</dbReference>
<dbReference type="PROSITE" id="PS50240">
    <property type="entry name" value="TRYPSIN_DOM"/>
    <property type="match status" value="1"/>
</dbReference>
<dbReference type="InterPro" id="IPR018114">
    <property type="entry name" value="TRYPSIN_HIS"/>
</dbReference>
<evidence type="ECO:0000259" key="9">
    <source>
        <dbReference type="PROSITE" id="PS50240"/>
    </source>
</evidence>
<dbReference type="Gene3D" id="4.10.400.10">
    <property type="entry name" value="Low-density Lipoprotein Receptor"/>
    <property type="match status" value="2"/>
</dbReference>
<dbReference type="CDD" id="cd07066">
    <property type="entry name" value="CRD_FZ"/>
    <property type="match status" value="1"/>
</dbReference>
<feature type="region of interest" description="Disordered" evidence="7">
    <location>
        <begin position="210"/>
        <end position="261"/>
    </location>
</feature>
<dbReference type="Pfam" id="PF00057">
    <property type="entry name" value="Ldl_recept_a"/>
    <property type="match status" value="1"/>
</dbReference>
<evidence type="ECO:0000256" key="5">
    <source>
        <dbReference type="PROSITE-ProRule" id="PRU00196"/>
    </source>
</evidence>
<dbReference type="GO" id="GO:0006508">
    <property type="term" value="P:proteolysis"/>
    <property type="evidence" value="ECO:0007669"/>
    <property type="project" value="UniProtKB-KW"/>
</dbReference>
<proteinExistence type="predicted"/>
<dbReference type="InterPro" id="IPR020067">
    <property type="entry name" value="Frizzled_dom"/>
</dbReference>
<dbReference type="FunFam" id="1.10.2000.10:FF:000019">
    <property type="entry name" value="Corin, isoform B"/>
    <property type="match status" value="1"/>
</dbReference>
<dbReference type="Pfam" id="PF00089">
    <property type="entry name" value="Trypsin"/>
    <property type="match status" value="2"/>
</dbReference>
<dbReference type="GO" id="GO:0004252">
    <property type="term" value="F:serine-type endopeptidase activity"/>
    <property type="evidence" value="ECO:0007669"/>
    <property type="project" value="InterPro"/>
</dbReference>
<evidence type="ECO:0000259" key="8">
    <source>
        <dbReference type="PROSITE" id="PS50038"/>
    </source>
</evidence>
<dbReference type="Gene3D" id="1.10.2000.10">
    <property type="entry name" value="Frizzled cysteine-rich domain"/>
    <property type="match status" value="1"/>
</dbReference>
<feature type="domain" description="FZ" evidence="8">
    <location>
        <begin position="804"/>
        <end position="925"/>
    </location>
</feature>
<dbReference type="InterPro" id="IPR033116">
    <property type="entry name" value="TRYPSIN_SER"/>
</dbReference>
<dbReference type="PRINTS" id="PR00261">
    <property type="entry name" value="LDLRECEPTOR"/>
</dbReference>
<feature type="compositionally biased region" description="Polar residues" evidence="7">
    <location>
        <begin position="658"/>
        <end position="670"/>
    </location>
</feature>
<feature type="region of interest" description="Disordered" evidence="7">
    <location>
        <begin position="297"/>
        <end position="319"/>
    </location>
</feature>
<keyword evidence="6" id="KW-0645">Protease</keyword>
<dbReference type="InterPro" id="IPR001190">
    <property type="entry name" value="SRCR"/>
</dbReference>
<comment type="caution">
    <text evidence="5">Lacks conserved residue(s) required for the propagation of feature annotation.</text>
</comment>
<dbReference type="SMART" id="SM00063">
    <property type="entry name" value="FRI"/>
    <property type="match status" value="1"/>
</dbReference>
<dbReference type="PROSITE" id="PS00135">
    <property type="entry name" value="TRYPSIN_SER"/>
    <property type="match status" value="1"/>
</dbReference>
<dbReference type="InterPro" id="IPR001254">
    <property type="entry name" value="Trypsin_dom"/>
</dbReference>
<dbReference type="SMART" id="SM00020">
    <property type="entry name" value="Tryp_SPc"/>
    <property type="match status" value="1"/>
</dbReference>
<dbReference type="PROSITE" id="PS00134">
    <property type="entry name" value="TRYPSIN_HIS"/>
    <property type="match status" value="1"/>
</dbReference>
<feature type="region of interest" description="Disordered" evidence="7">
    <location>
        <begin position="501"/>
        <end position="529"/>
    </location>
</feature>
<keyword evidence="6" id="KW-0378">Hydrolase</keyword>
<keyword evidence="6" id="KW-0720">Serine protease</keyword>
<feature type="region of interest" description="Disordered" evidence="7">
    <location>
        <begin position="27"/>
        <end position="53"/>
    </location>
</feature>
<feature type="disulfide bond" evidence="4">
    <location>
        <begin position="976"/>
        <end position="988"/>
    </location>
</feature>
<feature type="domain" description="SRCR" evidence="10">
    <location>
        <begin position="1011"/>
        <end position="1116"/>
    </location>
</feature>
<name>A0A7R9E758_9NEOP</name>
<feature type="disulfide bond" evidence="4">
    <location>
        <begin position="995"/>
        <end position="1010"/>
    </location>
</feature>
<dbReference type="Pfam" id="PF01392">
    <property type="entry name" value="Fz"/>
    <property type="match status" value="1"/>
</dbReference>
<feature type="compositionally biased region" description="Pro residues" evidence="7">
    <location>
        <begin position="106"/>
        <end position="117"/>
    </location>
</feature>
<dbReference type="PROSITE" id="PS50287">
    <property type="entry name" value="SRCR_2"/>
    <property type="match status" value="1"/>
</dbReference>
<feature type="disulfide bond" evidence="3">
    <location>
        <begin position="886"/>
        <end position="910"/>
    </location>
</feature>
<evidence type="ECO:0000256" key="6">
    <source>
        <dbReference type="RuleBase" id="RU363034"/>
    </source>
</evidence>
<feature type="compositionally biased region" description="Polar residues" evidence="7">
    <location>
        <begin position="362"/>
        <end position="385"/>
    </location>
</feature>
<feature type="region of interest" description="Disordered" evidence="7">
    <location>
        <begin position="658"/>
        <end position="705"/>
    </location>
</feature>
<dbReference type="InterPro" id="IPR036055">
    <property type="entry name" value="LDL_receptor-like_sf"/>
</dbReference>
<keyword evidence="2 4" id="KW-1015">Disulfide bond</keyword>
<feature type="region of interest" description="Disordered" evidence="7">
    <location>
        <begin position="362"/>
        <end position="391"/>
    </location>
</feature>
<evidence type="ECO:0000256" key="3">
    <source>
        <dbReference type="PROSITE-ProRule" id="PRU00090"/>
    </source>
</evidence>
<feature type="compositionally biased region" description="Polar residues" evidence="7">
    <location>
        <begin position="677"/>
        <end position="693"/>
    </location>
</feature>
<feature type="region of interest" description="Disordered" evidence="7">
    <location>
        <begin position="596"/>
        <end position="626"/>
    </location>
</feature>
<feature type="compositionally biased region" description="Polar residues" evidence="7">
    <location>
        <begin position="596"/>
        <end position="608"/>
    </location>
</feature>
<dbReference type="FunFam" id="2.40.10.10:FF:000068">
    <property type="entry name" value="transmembrane protease serine 2"/>
    <property type="match status" value="1"/>
</dbReference>